<evidence type="ECO:0000256" key="1">
    <source>
        <dbReference type="SAM" id="MobiDB-lite"/>
    </source>
</evidence>
<dbReference type="PANTHER" id="PTHR46585:SF1">
    <property type="entry name" value="CHROMO DOMAIN-CONTAINING PROTEIN"/>
    <property type="match status" value="1"/>
</dbReference>
<feature type="region of interest" description="Disordered" evidence="1">
    <location>
        <begin position="332"/>
        <end position="352"/>
    </location>
</feature>
<dbReference type="GO" id="GO:0003676">
    <property type="term" value="F:nucleic acid binding"/>
    <property type="evidence" value="ECO:0007669"/>
    <property type="project" value="InterPro"/>
</dbReference>
<dbReference type="Gene3D" id="3.30.420.10">
    <property type="entry name" value="Ribonuclease H-like superfamily/Ribonuclease H"/>
    <property type="match status" value="1"/>
</dbReference>
<feature type="domain" description="Integrase catalytic" evidence="2">
    <location>
        <begin position="426"/>
        <end position="543"/>
    </location>
</feature>
<accession>A0A819RFI1</accession>
<dbReference type="AlphaFoldDB" id="A0A819RFI1"/>
<gene>
    <name evidence="3" type="ORF">UXM345_LOCUS18757</name>
</gene>
<organism evidence="3 4">
    <name type="scientific">Rotaria magnacalcarata</name>
    <dbReference type="NCBI Taxonomy" id="392030"/>
    <lineage>
        <taxon>Eukaryota</taxon>
        <taxon>Metazoa</taxon>
        <taxon>Spiralia</taxon>
        <taxon>Gnathifera</taxon>
        <taxon>Rotifera</taxon>
        <taxon>Eurotatoria</taxon>
        <taxon>Bdelloidea</taxon>
        <taxon>Philodinida</taxon>
        <taxon>Philodinidae</taxon>
        <taxon>Rotaria</taxon>
    </lineage>
</organism>
<evidence type="ECO:0000313" key="3">
    <source>
        <dbReference type="EMBL" id="CAF4043646.1"/>
    </source>
</evidence>
<dbReference type="InterPro" id="IPR036397">
    <property type="entry name" value="RNaseH_sf"/>
</dbReference>
<dbReference type="PROSITE" id="PS50994">
    <property type="entry name" value="INTEGRASE"/>
    <property type="match status" value="1"/>
</dbReference>
<evidence type="ECO:0000259" key="2">
    <source>
        <dbReference type="PROSITE" id="PS50994"/>
    </source>
</evidence>
<dbReference type="InterPro" id="IPR012337">
    <property type="entry name" value="RNaseH-like_sf"/>
</dbReference>
<proteinExistence type="predicted"/>
<feature type="compositionally biased region" description="Basic and acidic residues" evidence="1">
    <location>
        <begin position="332"/>
        <end position="349"/>
    </location>
</feature>
<sequence length="620" mass="71234">MLIGNSGAGKTYLMLQMIRNREKLFDKPINKIVYCYSVFQPIFNDFPEVTFHEGLIKNVEEIFPASDGDMHHILVLDDQIMQMKRDVTQVKRFLTQLAPGKTQLLMDTYNKITNKPYSYACFDLSPGKEESRFEKLQSELYRIIKSNEHENIKKIAYSQILNQLLEEQKYLNAPTHVEIIKNTVPAAASAATGTVPAGTVLPTGTVPAGTVLPPPGTGVVGRPTGGGVKRLSKELKEYNLSSTEMVNAQRLLNELKNNRGVNWAVDGTNIKFFNTALDPNLKILDMIVDNVKNKDYDDSISTRSRKLNIKRNFLTTFLNQNTNTVPYRTIKSDGAKKKKKEEEDGRWDGKPGSFGGLKRLHDSLPKHIKKKDVESFLRSDDSYTLHKNARKRFPTPRTITYARNNIWQLDLGDLTRFSTYNSNYRPLKSKNAEEVAENLNDIFIKSRQLPGLIWTDAGLEFHNKIMKNMLDSYGIHLYTTYQPNKASMVERYIRSFKERLMRYLTFTKSYKYIHVLDKFISSYNSTVHRSTGRKPIDVQGQKHVALKRKRKLIKFKIGHRVRINRIKPVFTKGADQSWSSEIFLIHKVINNRDVALYILKDLNGEILRGAFVNEELQLIN</sequence>
<comment type="caution">
    <text evidence="3">The sequence shown here is derived from an EMBL/GenBank/DDBJ whole genome shotgun (WGS) entry which is preliminary data.</text>
</comment>
<dbReference type="SUPFAM" id="SSF53098">
    <property type="entry name" value="Ribonuclease H-like"/>
    <property type="match status" value="1"/>
</dbReference>
<feature type="region of interest" description="Disordered" evidence="1">
    <location>
        <begin position="206"/>
        <end position="226"/>
    </location>
</feature>
<dbReference type="InterPro" id="IPR001584">
    <property type="entry name" value="Integrase_cat-core"/>
</dbReference>
<dbReference type="Proteomes" id="UP000663842">
    <property type="component" value="Unassembled WGS sequence"/>
</dbReference>
<dbReference type="PANTHER" id="PTHR46585">
    <property type="entry name" value="INTEGRASE CORE DOMAIN CONTAINING PROTEIN"/>
    <property type="match status" value="1"/>
</dbReference>
<name>A0A819RFI1_9BILA</name>
<reference evidence="3" key="1">
    <citation type="submission" date="2021-02" db="EMBL/GenBank/DDBJ databases">
        <authorList>
            <person name="Nowell W R."/>
        </authorList>
    </citation>
    <scope>NUCLEOTIDE SEQUENCE</scope>
</reference>
<dbReference type="GO" id="GO:0015074">
    <property type="term" value="P:DNA integration"/>
    <property type="evidence" value="ECO:0007669"/>
    <property type="project" value="InterPro"/>
</dbReference>
<dbReference type="EMBL" id="CAJOBF010002577">
    <property type="protein sequence ID" value="CAF4043646.1"/>
    <property type="molecule type" value="Genomic_DNA"/>
</dbReference>
<evidence type="ECO:0000313" key="4">
    <source>
        <dbReference type="Proteomes" id="UP000663842"/>
    </source>
</evidence>
<protein>
    <recommendedName>
        <fullName evidence="2">Integrase catalytic domain-containing protein</fullName>
    </recommendedName>
</protein>